<reference evidence="1 2" key="1">
    <citation type="journal article" date="2019" name="Nat. Ecol. Evol.">
        <title>Megaphylogeny resolves global patterns of mushroom evolution.</title>
        <authorList>
            <person name="Varga T."/>
            <person name="Krizsan K."/>
            <person name="Foldi C."/>
            <person name="Dima B."/>
            <person name="Sanchez-Garcia M."/>
            <person name="Sanchez-Ramirez S."/>
            <person name="Szollosi G.J."/>
            <person name="Szarkandi J.G."/>
            <person name="Papp V."/>
            <person name="Albert L."/>
            <person name="Andreopoulos W."/>
            <person name="Angelini C."/>
            <person name="Antonin V."/>
            <person name="Barry K.W."/>
            <person name="Bougher N.L."/>
            <person name="Buchanan P."/>
            <person name="Buyck B."/>
            <person name="Bense V."/>
            <person name="Catcheside P."/>
            <person name="Chovatia M."/>
            <person name="Cooper J."/>
            <person name="Damon W."/>
            <person name="Desjardin D."/>
            <person name="Finy P."/>
            <person name="Geml J."/>
            <person name="Haridas S."/>
            <person name="Hughes K."/>
            <person name="Justo A."/>
            <person name="Karasinski D."/>
            <person name="Kautmanova I."/>
            <person name="Kiss B."/>
            <person name="Kocsube S."/>
            <person name="Kotiranta H."/>
            <person name="LaButti K.M."/>
            <person name="Lechner B.E."/>
            <person name="Liimatainen K."/>
            <person name="Lipzen A."/>
            <person name="Lukacs Z."/>
            <person name="Mihaltcheva S."/>
            <person name="Morgado L.N."/>
            <person name="Niskanen T."/>
            <person name="Noordeloos M.E."/>
            <person name="Ohm R.A."/>
            <person name="Ortiz-Santana B."/>
            <person name="Ovrebo C."/>
            <person name="Racz N."/>
            <person name="Riley R."/>
            <person name="Savchenko A."/>
            <person name="Shiryaev A."/>
            <person name="Soop K."/>
            <person name="Spirin V."/>
            <person name="Szebenyi C."/>
            <person name="Tomsovsky M."/>
            <person name="Tulloss R.E."/>
            <person name="Uehling J."/>
            <person name="Grigoriev I.V."/>
            <person name="Vagvolgyi C."/>
            <person name="Papp T."/>
            <person name="Martin F.M."/>
            <person name="Miettinen O."/>
            <person name="Hibbett D.S."/>
            <person name="Nagy L.G."/>
        </authorList>
    </citation>
    <scope>NUCLEOTIDE SEQUENCE [LARGE SCALE GENOMIC DNA]</scope>
    <source>
        <strain evidence="1 2">NL-1719</strain>
    </source>
</reference>
<gene>
    <name evidence="1" type="ORF">BDN72DRAFT_850236</name>
</gene>
<proteinExistence type="predicted"/>
<accession>A0ACD3A5K4</accession>
<evidence type="ECO:0000313" key="1">
    <source>
        <dbReference type="EMBL" id="TFK60821.1"/>
    </source>
</evidence>
<protein>
    <submittedName>
        <fullName evidence="1">Uncharacterized protein</fullName>
    </submittedName>
</protein>
<name>A0ACD3A5K4_9AGAR</name>
<dbReference type="Proteomes" id="UP000308600">
    <property type="component" value="Unassembled WGS sequence"/>
</dbReference>
<sequence length="64" mass="6854">MKIYSSLVSILISALALLVTAHAVIIPPPHCKTLKPQYSSTHPDKFVLGPADEAPSVCIGDLER</sequence>
<keyword evidence="2" id="KW-1185">Reference proteome</keyword>
<evidence type="ECO:0000313" key="2">
    <source>
        <dbReference type="Proteomes" id="UP000308600"/>
    </source>
</evidence>
<organism evidence="1 2">
    <name type="scientific">Pluteus cervinus</name>
    <dbReference type="NCBI Taxonomy" id="181527"/>
    <lineage>
        <taxon>Eukaryota</taxon>
        <taxon>Fungi</taxon>
        <taxon>Dikarya</taxon>
        <taxon>Basidiomycota</taxon>
        <taxon>Agaricomycotina</taxon>
        <taxon>Agaricomycetes</taxon>
        <taxon>Agaricomycetidae</taxon>
        <taxon>Agaricales</taxon>
        <taxon>Pluteineae</taxon>
        <taxon>Pluteaceae</taxon>
        <taxon>Pluteus</taxon>
    </lineage>
</organism>
<dbReference type="EMBL" id="ML208728">
    <property type="protein sequence ID" value="TFK60821.1"/>
    <property type="molecule type" value="Genomic_DNA"/>
</dbReference>